<evidence type="ECO:0000256" key="2">
    <source>
        <dbReference type="ARBA" id="ARBA00022573"/>
    </source>
</evidence>
<organism evidence="8 9">
    <name type="scientific">Porphyromonas uenonis 60-3</name>
    <dbReference type="NCBI Taxonomy" id="596327"/>
    <lineage>
        <taxon>Bacteria</taxon>
        <taxon>Pseudomonadati</taxon>
        <taxon>Bacteroidota</taxon>
        <taxon>Bacteroidia</taxon>
        <taxon>Bacteroidales</taxon>
        <taxon>Porphyromonadaceae</taxon>
        <taxon>Porphyromonas</taxon>
    </lineage>
</organism>
<reference evidence="8 9" key="1">
    <citation type="submission" date="2009-04" db="EMBL/GenBank/DDBJ databases">
        <authorList>
            <person name="Sebastian Y."/>
            <person name="Madupu R."/>
            <person name="Durkin A.S."/>
            <person name="Torralba M."/>
            <person name="Methe B."/>
            <person name="Sutton G.G."/>
            <person name="Strausberg R.L."/>
            <person name="Nelson K.E."/>
        </authorList>
    </citation>
    <scope>NUCLEOTIDE SEQUENCE [LARGE SCALE GENOMIC DNA]</scope>
    <source>
        <strain evidence="8 9">60-3</strain>
    </source>
</reference>
<comment type="similarity">
    <text evidence="6">Belongs to the precorrin methyltransferase family.</text>
</comment>
<dbReference type="eggNOG" id="COG2243">
    <property type="taxonomic scope" value="Bacteria"/>
</dbReference>
<evidence type="ECO:0000256" key="6">
    <source>
        <dbReference type="PIRNR" id="PIRNR036427"/>
    </source>
</evidence>
<keyword evidence="9" id="KW-1185">Reference proteome</keyword>
<keyword evidence="3 8" id="KW-0489">Methyltransferase</keyword>
<dbReference type="InterPro" id="IPR014776">
    <property type="entry name" value="4pyrrole_Mease_sub2"/>
</dbReference>
<dbReference type="EC" id="2.1.1.151" evidence="6"/>
<proteinExistence type="inferred from homology"/>
<comment type="catalytic activity">
    <reaction evidence="6">
        <text>Co-precorrin-2 + S-adenosyl-L-methionine = Co-precorrin-3 + S-adenosyl-L-homocysteine + H(+)</text>
        <dbReference type="Rhea" id="RHEA:17997"/>
        <dbReference type="ChEBI" id="CHEBI:15378"/>
        <dbReference type="ChEBI" id="CHEBI:57856"/>
        <dbReference type="ChEBI" id="CHEBI:59789"/>
        <dbReference type="ChEBI" id="CHEBI:60053"/>
        <dbReference type="ChEBI" id="CHEBI:60060"/>
        <dbReference type="EC" id="2.1.1.151"/>
    </reaction>
</comment>
<dbReference type="PIRSF" id="PIRSF036427">
    <property type="entry name" value="Precrrn-2_mtase"/>
    <property type="match status" value="1"/>
</dbReference>
<dbReference type="Proteomes" id="UP000003303">
    <property type="component" value="Unassembled WGS sequence"/>
</dbReference>
<dbReference type="GO" id="GO:0043781">
    <property type="term" value="F:cobalt-factor II C20-methyltransferase activity"/>
    <property type="evidence" value="ECO:0007669"/>
    <property type="project" value="UniProtKB-EC"/>
</dbReference>
<dbReference type="InterPro" id="IPR012382">
    <property type="entry name" value="CobI/CbiL"/>
</dbReference>
<keyword evidence="4 8" id="KW-0808">Transferase</keyword>
<dbReference type="InterPro" id="IPR000878">
    <property type="entry name" value="4pyrrol_Mease"/>
</dbReference>
<comment type="subunit">
    <text evidence="6">Homodimer.</text>
</comment>
<evidence type="ECO:0000313" key="9">
    <source>
        <dbReference type="Proteomes" id="UP000003303"/>
    </source>
</evidence>
<name>C2MDA6_9PORP</name>
<evidence type="ECO:0000256" key="3">
    <source>
        <dbReference type="ARBA" id="ARBA00022603"/>
    </source>
</evidence>
<feature type="domain" description="Tetrapyrrole methylase" evidence="7">
    <location>
        <begin position="7"/>
        <end position="205"/>
    </location>
</feature>
<evidence type="ECO:0000256" key="5">
    <source>
        <dbReference type="ARBA" id="ARBA00022691"/>
    </source>
</evidence>
<dbReference type="STRING" id="596327.PORUE0001_0427"/>
<evidence type="ECO:0000256" key="1">
    <source>
        <dbReference type="ARBA" id="ARBA00004953"/>
    </source>
</evidence>
<evidence type="ECO:0000259" key="7">
    <source>
        <dbReference type="Pfam" id="PF00590"/>
    </source>
</evidence>
<dbReference type="SUPFAM" id="SSF53790">
    <property type="entry name" value="Tetrapyrrole methylase"/>
    <property type="match status" value="1"/>
</dbReference>
<evidence type="ECO:0000256" key="4">
    <source>
        <dbReference type="ARBA" id="ARBA00022679"/>
    </source>
</evidence>
<dbReference type="GO" id="GO:0030788">
    <property type="term" value="F:precorrin-2 C20-methyltransferase activity"/>
    <property type="evidence" value="ECO:0007669"/>
    <property type="project" value="InterPro"/>
</dbReference>
<dbReference type="GO" id="GO:0032259">
    <property type="term" value="P:methylation"/>
    <property type="evidence" value="ECO:0007669"/>
    <property type="project" value="UniProtKB-KW"/>
</dbReference>
<dbReference type="EMBL" id="ACLR01000182">
    <property type="protein sequence ID" value="EEK16373.1"/>
    <property type="molecule type" value="Genomic_DNA"/>
</dbReference>
<comment type="caution">
    <text evidence="8">The sequence shown here is derived from an EMBL/GenBank/DDBJ whole genome shotgun (WGS) entry which is preliminary data.</text>
</comment>
<sequence length="236" mass="25842">MKAPQPIAIVSLGAATPEDISIRAYGKLQKADEIYCLGEAAHRILAALPEGSALAQRCQILEIPMSSDRTEAISYYEQLATRLMEQQGRGLACSVVTIGDAGTYATVQYLADRLRQAGAKIEIVPGIPYYIAAAAAFGEGLVRQDESLLVLSKVFSSSQLREELSKGVTVVVMKLSRCADIVREVIAEDNYDFIYAEHLGNPDLELLTSDRDTFLSRQPIPYFSLIIIRPSRSISK</sequence>
<keyword evidence="2" id="KW-0169">Cobalamin biosynthesis</keyword>
<comment type="function">
    <text evidence="6">Methylates cobalt-precorrin-2 at the C-20 position to produce cobalt-precorrin-3A in the anaerobic cobalamin biosynthesis pathway.</text>
</comment>
<dbReference type="OrthoDB" id="9815856at2"/>
<dbReference type="Pfam" id="PF00590">
    <property type="entry name" value="TP_methylase"/>
    <property type="match status" value="1"/>
</dbReference>
<evidence type="ECO:0000313" key="8">
    <source>
        <dbReference type="EMBL" id="EEK16373.1"/>
    </source>
</evidence>
<dbReference type="InterPro" id="IPR035996">
    <property type="entry name" value="4pyrrol_Methylase_sf"/>
</dbReference>
<dbReference type="Gene3D" id="3.30.950.10">
    <property type="entry name" value="Methyltransferase, Cobalt-precorrin-4 Transmethylase, Domain 2"/>
    <property type="match status" value="1"/>
</dbReference>
<keyword evidence="5" id="KW-0949">S-adenosyl-L-methionine</keyword>
<accession>C2MDA6</accession>
<dbReference type="PANTHER" id="PTHR43467:SF2">
    <property type="entry name" value="COBALT-PRECORRIN-2 C(20)-METHYLTRANSFERASE"/>
    <property type="match status" value="1"/>
</dbReference>
<gene>
    <name evidence="8" type="ORF">PORUE0001_0427</name>
</gene>
<dbReference type="PANTHER" id="PTHR43467">
    <property type="entry name" value="COBALT-PRECORRIN-2 C(20)-METHYLTRANSFERASE"/>
    <property type="match status" value="1"/>
</dbReference>
<dbReference type="GO" id="GO:0009236">
    <property type="term" value="P:cobalamin biosynthetic process"/>
    <property type="evidence" value="ECO:0007669"/>
    <property type="project" value="UniProtKB-UniRule"/>
</dbReference>
<dbReference type="AlphaFoldDB" id="C2MDA6"/>
<dbReference type="CDD" id="cd11645">
    <property type="entry name" value="Precorrin_2_C20_MT"/>
    <property type="match status" value="1"/>
</dbReference>
<comment type="pathway">
    <text evidence="1">Cofactor biosynthesis; adenosylcobalamin biosynthesis.</text>
</comment>
<dbReference type="InterPro" id="IPR014777">
    <property type="entry name" value="4pyrrole_Mease_sub1"/>
</dbReference>
<dbReference type="RefSeq" id="WP_007365814.1">
    <property type="nucleotide sequence ID" value="NZ_ACLR01000182.1"/>
</dbReference>
<protein>
    <recommendedName>
        <fullName evidence="6">Cobalt-precorrin-2 C(20)-methyltransferase</fullName>
        <ecNumber evidence="6">2.1.1.151</ecNumber>
    </recommendedName>
</protein>
<dbReference type="Gene3D" id="3.40.1010.10">
    <property type="entry name" value="Cobalt-precorrin-4 Transmethylase, Domain 1"/>
    <property type="match status" value="1"/>
</dbReference>